<proteinExistence type="inferred from homology"/>
<dbReference type="PANTHER" id="PTHR10204">
    <property type="entry name" value="NAD P H OXIDOREDUCTASE-RELATED"/>
    <property type="match status" value="1"/>
</dbReference>
<feature type="domain" description="Flavodoxin-like fold" evidence="3">
    <location>
        <begin position="4"/>
        <end position="185"/>
    </location>
</feature>
<dbReference type="AlphaFoldDB" id="A0A3T0E921"/>
<evidence type="ECO:0000256" key="1">
    <source>
        <dbReference type="ARBA" id="ARBA00006252"/>
    </source>
</evidence>
<keyword evidence="5" id="KW-1185">Reference proteome</keyword>
<dbReference type="InterPro" id="IPR029039">
    <property type="entry name" value="Flavoprotein-like_sf"/>
</dbReference>
<reference evidence="4 5" key="1">
    <citation type="submission" date="2016-12" db="EMBL/GenBank/DDBJ databases">
        <title>The genome of dimorphic prosthecate Glycocaulis alkaliphilus 6b-8t, isolated from crude oil dictates its adaptability in petroleum environments.</title>
        <authorList>
            <person name="Wu X.-L."/>
            <person name="Geng S."/>
        </authorList>
    </citation>
    <scope>NUCLEOTIDE SEQUENCE [LARGE SCALE GENOMIC DNA]</scope>
    <source>
        <strain evidence="4 5">6B-8</strain>
    </source>
</reference>
<dbReference type="Proteomes" id="UP000286954">
    <property type="component" value="Chromosome"/>
</dbReference>
<dbReference type="GO" id="GO:0005829">
    <property type="term" value="C:cytosol"/>
    <property type="evidence" value="ECO:0007669"/>
    <property type="project" value="TreeGrafter"/>
</dbReference>
<dbReference type="GO" id="GO:0003955">
    <property type="term" value="F:NAD(P)H dehydrogenase (quinone) activity"/>
    <property type="evidence" value="ECO:0007669"/>
    <property type="project" value="TreeGrafter"/>
</dbReference>
<dbReference type="EMBL" id="CP018911">
    <property type="protein sequence ID" value="AZU03824.1"/>
    <property type="molecule type" value="Genomic_DNA"/>
</dbReference>
<gene>
    <name evidence="4" type="ORF">X907_1290</name>
</gene>
<sequence length="193" mass="21332">MARSILLVNGHPDPSKERFCHALCNAYQEGAHEGGNAVARVDIGALEFAFLENAQAFVTPPPVDIAAVQAMLERADHMVLVHPLWLGTLPARTKAFLEHLARNDFLVKTEVKGMWPAKRMRGKSARIVMTMGMPGFAYNIFYRAHSLKALEAGIFQMAGFKPVQHTIFGAIDFSAESRQRMLAKMRALGRAGK</sequence>
<dbReference type="Pfam" id="PF02525">
    <property type="entry name" value="Flavodoxin_2"/>
    <property type="match status" value="1"/>
</dbReference>
<dbReference type="Gene3D" id="3.40.50.360">
    <property type="match status" value="1"/>
</dbReference>
<dbReference type="PANTHER" id="PTHR10204:SF34">
    <property type="entry name" value="NAD(P)H DEHYDROGENASE [QUINONE] 1 ISOFORM 1"/>
    <property type="match status" value="1"/>
</dbReference>
<name>A0A3T0E921_9PROT</name>
<dbReference type="InterPro" id="IPR051545">
    <property type="entry name" value="NAD(P)H_dehydrogenase_qn"/>
</dbReference>
<accession>A0A3T0E921</accession>
<protein>
    <submittedName>
        <fullName evidence="4">NADH dehydrogenase</fullName>
    </submittedName>
</protein>
<evidence type="ECO:0000313" key="4">
    <source>
        <dbReference type="EMBL" id="AZU03824.1"/>
    </source>
</evidence>
<keyword evidence="2" id="KW-0560">Oxidoreductase</keyword>
<organism evidence="4 5">
    <name type="scientific">Glycocaulis alkaliphilus</name>
    <dbReference type="NCBI Taxonomy" id="1434191"/>
    <lineage>
        <taxon>Bacteria</taxon>
        <taxon>Pseudomonadati</taxon>
        <taxon>Pseudomonadota</taxon>
        <taxon>Alphaproteobacteria</taxon>
        <taxon>Maricaulales</taxon>
        <taxon>Maricaulaceae</taxon>
        <taxon>Glycocaulis</taxon>
    </lineage>
</organism>
<dbReference type="OrthoDB" id="9798454at2"/>
<dbReference type="KEGG" id="gak:X907_1290"/>
<dbReference type="InterPro" id="IPR003680">
    <property type="entry name" value="Flavodoxin_fold"/>
</dbReference>
<dbReference type="SUPFAM" id="SSF52218">
    <property type="entry name" value="Flavoproteins"/>
    <property type="match status" value="1"/>
</dbReference>
<evidence type="ECO:0000259" key="3">
    <source>
        <dbReference type="Pfam" id="PF02525"/>
    </source>
</evidence>
<comment type="similarity">
    <text evidence="1">Belongs to the NAD(P)H dehydrogenase (quinone) family.</text>
</comment>
<dbReference type="RefSeq" id="WP_127566345.1">
    <property type="nucleotide sequence ID" value="NZ_BMFB01000008.1"/>
</dbReference>
<evidence type="ECO:0000313" key="5">
    <source>
        <dbReference type="Proteomes" id="UP000286954"/>
    </source>
</evidence>
<evidence type="ECO:0000256" key="2">
    <source>
        <dbReference type="ARBA" id="ARBA00023002"/>
    </source>
</evidence>